<gene>
    <name evidence="5" type="ORF">IV454_03710</name>
</gene>
<dbReference type="InterPro" id="IPR018062">
    <property type="entry name" value="HTH_AraC-typ_CS"/>
</dbReference>
<keyword evidence="2" id="KW-0238">DNA-binding</keyword>
<name>A0AA48WDL0_9BURK</name>
<dbReference type="SMART" id="SM00342">
    <property type="entry name" value="HTH_ARAC"/>
    <property type="match status" value="1"/>
</dbReference>
<proteinExistence type="predicted"/>
<evidence type="ECO:0000259" key="4">
    <source>
        <dbReference type="PROSITE" id="PS01124"/>
    </source>
</evidence>
<dbReference type="InterPro" id="IPR050959">
    <property type="entry name" value="MarA-like"/>
</dbReference>
<dbReference type="InterPro" id="IPR011256">
    <property type="entry name" value="Reg_factor_effector_dom_sf"/>
</dbReference>
<dbReference type="Gene3D" id="1.10.10.60">
    <property type="entry name" value="Homeodomain-like"/>
    <property type="match status" value="2"/>
</dbReference>
<dbReference type="PRINTS" id="PR00032">
    <property type="entry name" value="HTHARAC"/>
</dbReference>
<dbReference type="PROSITE" id="PS01124">
    <property type="entry name" value="HTH_ARAC_FAMILY_2"/>
    <property type="match status" value="1"/>
</dbReference>
<dbReference type="SUPFAM" id="SSF55136">
    <property type="entry name" value="Probable bacterial effector-binding domain"/>
    <property type="match status" value="1"/>
</dbReference>
<accession>A0AA48WDL0</accession>
<dbReference type="InterPro" id="IPR009057">
    <property type="entry name" value="Homeodomain-like_sf"/>
</dbReference>
<organism evidence="5 6">
    <name type="scientific">Massilia antarctica</name>
    <dbReference type="NCBI Taxonomy" id="2765360"/>
    <lineage>
        <taxon>Bacteria</taxon>
        <taxon>Pseudomonadati</taxon>
        <taxon>Pseudomonadota</taxon>
        <taxon>Betaproteobacteria</taxon>
        <taxon>Burkholderiales</taxon>
        <taxon>Oxalobacteraceae</taxon>
        <taxon>Telluria group</taxon>
        <taxon>Massilia</taxon>
    </lineage>
</organism>
<evidence type="ECO:0000256" key="1">
    <source>
        <dbReference type="ARBA" id="ARBA00023015"/>
    </source>
</evidence>
<dbReference type="InterPro" id="IPR020449">
    <property type="entry name" value="Tscrpt_reg_AraC-type_HTH"/>
</dbReference>
<evidence type="ECO:0000313" key="6">
    <source>
        <dbReference type="Proteomes" id="UP000662888"/>
    </source>
</evidence>
<dbReference type="PANTHER" id="PTHR47504:SF5">
    <property type="entry name" value="RIGHT ORIGIN-BINDING PROTEIN"/>
    <property type="match status" value="1"/>
</dbReference>
<dbReference type="Pfam" id="PF12833">
    <property type="entry name" value="HTH_18"/>
    <property type="match status" value="1"/>
</dbReference>
<dbReference type="Gene3D" id="3.20.80.10">
    <property type="entry name" value="Regulatory factor, effector binding domain"/>
    <property type="match status" value="1"/>
</dbReference>
<feature type="domain" description="HTH araC/xylS-type" evidence="4">
    <location>
        <begin position="8"/>
        <end position="106"/>
    </location>
</feature>
<dbReference type="InterPro" id="IPR010499">
    <property type="entry name" value="AraC_E-bd"/>
</dbReference>
<dbReference type="SMART" id="SM00871">
    <property type="entry name" value="AraC_E_bind"/>
    <property type="match status" value="1"/>
</dbReference>
<protein>
    <submittedName>
        <fullName evidence="5">Helix-turn-helix domain-containing protein</fullName>
    </submittedName>
</protein>
<dbReference type="InterPro" id="IPR029442">
    <property type="entry name" value="GyrI-like"/>
</dbReference>
<evidence type="ECO:0000256" key="2">
    <source>
        <dbReference type="ARBA" id="ARBA00023125"/>
    </source>
</evidence>
<sequence length="298" mass="33609">MNYLGQIQRGVDYIEGHLALPIAISVVARESGMSQWHFQRMFKGLTGDTVKDYIRSRRLARALDLLLNTDRRIIDIAVEAGFDSQESFTRAFKAAFDDTPARYRKAGKRRPFPPKARFDQDYLAHIAQGISAEPEIYTQAQMHLVGMRTSYFGTDSEKNNIAERLPPLWQQFLARLSEIEHTVGGTCYGVVRQLRANSDELEYFCAIEVSQLAAIPAGMLALTNPAATYARFAHRGAVKLVDSTVNYIYSTWLPRSGRRHSYAADLEFYGAAYSPTSDQSLMHYAIPIEDCPPPKEKT</sequence>
<dbReference type="InterPro" id="IPR018060">
    <property type="entry name" value="HTH_AraC"/>
</dbReference>
<keyword evidence="6" id="KW-1185">Reference proteome</keyword>
<dbReference type="PROSITE" id="PS00041">
    <property type="entry name" value="HTH_ARAC_FAMILY_1"/>
    <property type="match status" value="1"/>
</dbReference>
<reference evidence="5 6" key="1">
    <citation type="submission" date="2020-11" db="EMBL/GenBank/DDBJ databases">
        <authorList>
            <person name="Sun Q."/>
        </authorList>
    </citation>
    <scope>NUCLEOTIDE SEQUENCE [LARGE SCALE GENOMIC DNA]</scope>
    <source>
        <strain evidence="5 6">P8398</strain>
    </source>
</reference>
<evidence type="ECO:0000313" key="5">
    <source>
        <dbReference type="EMBL" id="QPI50700.1"/>
    </source>
</evidence>
<dbReference type="Proteomes" id="UP000662888">
    <property type="component" value="Chromosome"/>
</dbReference>
<keyword evidence="1" id="KW-0805">Transcription regulation</keyword>
<dbReference type="SUPFAM" id="SSF46689">
    <property type="entry name" value="Homeodomain-like"/>
    <property type="match status" value="2"/>
</dbReference>
<dbReference type="Pfam" id="PF06445">
    <property type="entry name" value="GyrI-like"/>
    <property type="match status" value="1"/>
</dbReference>
<keyword evidence="3" id="KW-0804">Transcription</keyword>
<dbReference type="EMBL" id="CP065053">
    <property type="protein sequence ID" value="QPI50700.1"/>
    <property type="molecule type" value="Genomic_DNA"/>
</dbReference>
<dbReference type="PANTHER" id="PTHR47504">
    <property type="entry name" value="RIGHT ORIGIN-BINDING PROTEIN"/>
    <property type="match status" value="1"/>
</dbReference>
<evidence type="ECO:0000256" key="3">
    <source>
        <dbReference type="ARBA" id="ARBA00023163"/>
    </source>
</evidence>
<dbReference type="RefSeq" id="WP_206090378.1">
    <property type="nucleotide sequence ID" value="NZ_CP065053.1"/>
</dbReference>